<feature type="transmembrane region" description="Helical" evidence="2">
    <location>
        <begin position="17"/>
        <end position="44"/>
    </location>
</feature>
<accession>A0A918FP60</accession>
<evidence type="ECO:0000256" key="1">
    <source>
        <dbReference type="SAM" id="MobiDB-lite"/>
    </source>
</evidence>
<protein>
    <submittedName>
        <fullName evidence="3">Uncharacterized protein</fullName>
    </submittedName>
</protein>
<sequence>MIACACADVPGIARSTVAFGVVMPVVLLLLTGAILCAIAVVAWAGQRLLGPRPHSKAYEHDMGRGDTAGHSVPTEPGYGGLDTFTWTEQPPGERR</sequence>
<keyword evidence="2" id="KW-1133">Transmembrane helix</keyword>
<keyword evidence="4" id="KW-1185">Reference proteome</keyword>
<dbReference type="EMBL" id="BMSX01000043">
    <property type="protein sequence ID" value="GGR62270.1"/>
    <property type="molecule type" value="Genomic_DNA"/>
</dbReference>
<feature type="region of interest" description="Disordered" evidence="1">
    <location>
        <begin position="55"/>
        <end position="95"/>
    </location>
</feature>
<evidence type="ECO:0000313" key="3">
    <source>
        <dbReference type="EMBL" id="GGR62270.1"/>
    </source>
</evidence>
<reference evidence="3" key="1">
    <citation type="journal article" date="2014" name="Int. J. Syst. Evol. Microbiol.">
        <title>Complete genome sequence of Corynebacterium casei LMG S-19264T (=DSM 44701T), isolated from a smear-ripened cheese.</title>
        <authorList>
            <consortium name="US DOE Joint Genome Institute (JGI-PGF)"/>
            <person name="Walter F."/>
            <person name="Albersmeier A."/>
            <person name="Kalinowski J."/>
            <person name="Ruckert C."/>
        </authorList>
    </citation>
    <scope>NUCLEOTIDE SEQUENCE</scope>
    <source>
        <strain evidence="3">JCM 4346</strain>
    </source>
</reference>
<reference evidence="3" key="2">
    <citation type="submission" date="2020-09" db="EMBL/GenBank/DDBJ databases">
        <authorList>
            <person name="Sun Q."/>
            <person name="Ohkuma M."/>
        </authorList>
    </citation>
    <scope>NUCLEOTIDE SEQUENCE</scope>
    <source>
        <strain evidence="3">JCM 4346</strain>
    </source>
</reference>
<comment type="caution">
    <text evidence="3">The sequence shown here is derived from an EMBL/GenBank/DDBJ whole genome shotgun (WGS) entry which is preliminary data.</text>
</comment>
<proteinExistence type="predicted"/>
<evidence type="ECO:0000256" key="2">
    <source>
        <dbReference type="SAM" id="Phobius"/>
    </source>
</evidence>
<dbReference type="AlphaFoldDB" id="A0A918FP60"/>
<organism evidence="3 4">
    <name type="scientific">Streptomyces aurantiogriseus</name>
    <dbReference type="NCBI Taxonomy" id="66870"/>
    <lineage>
        <taxon>Bacteria</taxon>
        <taxon>Bacillati</taxon>
        <taxon>Actinomycetota</taxon>
        <taxon>Actinomycetes</taxon>
        <taxon>Kitasatosporales</taxon>
        <taxon>Streptomycetaceae</taxon>
        <taxon>Streptomyces</taxon>
    </lineage>
</organism>
<dbReference type="Proteomes" id="UP000658320">
    <property type="component" value="Unassembled WGS sequence"/>
</dbReference>
<gene>
    <name evidence="3" type="ORF">GCM10010251_93800</name>
</gene>
<evidence type="ECO:0000313" key="4">
    <source>
        <dbReference type="Proteomes" id="UP000658320"/>
    </source>
</evidence>
<name>A0A918FP60_9ACTN</name>
<keyword evidence="2" id="KW-0472">Membrane</keyword>
<keyword evidence="2" id="KW-0812">Transmembrane</keyword>